<dbReference type="InterPro" id="IPR005110">
    <property type="entry name" value="MoeA_linker/N"/>
</dbReference>
<keyword evidence="12" id="KW-1185">Reference proteome</keyword>
<evidence type="ECO:0000256" key="8">
    <source>
        <dbReference type="ARBA" id="ARBA00023150"/>
    </source>
</evidence>
<comment type="caution">
    <text evidence="11">The sequence shown here is derived from an EMBL/GenBank/DDBJ whole genome shotgun (WGS) entry which is preliminary data.</text>
</comment>
<dbReference type="Gene3D" id="3.40.980.10">
    <property type="entry name" value="MoaB/Mog-like domain"/>
    <property type="match status" value="1"/>
</dbReference>
<proteinExistence type="predicted"/>
<dbReference type="GO" id="GO:0061599">
    <property type="term" value="F:molybdopterin molybdotransferase activity"/>
    <property type="evidence" value="ECO:0007669"/>
    <property type="project" value="UniProtKB-EC"/>
</dbReference>
<dbReference type="PROSITE" id="PS01079">
    <property type="entry name" value="MOCF_BIOSYNTHESIS_2"/>
    <property type="match status" value="1"/>
</dbReference>
<comment type="catalytic activity">
    <reaction evidence="9">
        <text>adenylyl-molybdopterin + molybdate = Mo-molybdopterin + AMP + H(+)</text>
        <dbReference type="Rhea" id="RHEA:35047"/>
        <dbReference type="ChEBI" id="CHEBI:15378"/>
        <dbReference type="ChEBI" id="CHEBI:36264"/>
        <dbReference type="ChEBI" id="CHEBI:62727"/>
        <dbReference type="ChEBI" id="CHEBI:71302"/>
        <dbReference type="ChEBI" id="CHEBI:456215"/>
        <dbReference type="EC" id="2.10.1.1"/>
    </reaction>
</comment>
<dbReference type="InterPro" id="IPR038987">
    <property type="entry name" value="MoeA-like"/>
</dbReference>
<comment type="pathway">
    <text evidence="2">Cofactor biosynthesis; molybdopterin biosynthesis.</text>
</comment>
<keyword evidence="5 11" id="KW-0808">Transferase</keyword>
<dbReference type="InterPro" id="IPR005111">
    <property type="entry name" value="MoeA_C_domain_IV"/>
</dbReference>
<dbReference type="SMART" id="SM00852">
    <property type="entry name" value="MoCF_biosynth"/>
    <property type="match status" value="1"/>
</dbReference>
<dbReference type="RefSeq" id="WP_156016850.1">
    <property type="nucleotide sequence ID" value="NZ_WGGD01000005.1"/>
</dbReference>
<evidence type="ECO:0000256" key="9">
    <source>
        <dbReference type="ARBA" id="ARBA00047317"/>
    </source>
</evidence>
<dbReference type="SUPFAM" id="SSF63867">
    <property type="entry name" value="MoeA C-terminal domain-like"/>
    <property type="match status" value="1"/>
</dbReference>
<name>A0A6A9QW40_SULME</name>
<evidence type="ECO:0000256" key="3">
    <source>
        <dbReference type="ARBA" id="ARBA00013269"/>
    </source>
</evidence>
<feature type="domain" description="MoaB/Mog" evidence="10">
    <location>
        <begin position="183"/>
        <end position="320"/>
    </location>
</feature>
<dbReference type="Proteomes" id="UP000470772">
    <property type="component" value="Unassembled WGS sequence"/>
</dbReference>
<dbReference type="SUPFAM" id="SSF63882">
    <property type="entry name" value="MoeA N-terminal region -like"/>
    <property type="match status" value="1"/>
</dbReference>
<keyword evidence="4" id="KW-0500">Molybdenum</keyword>
<dbReference type="EMBL" id="WGGD01000005">
    <property type="protein sequence ID" value="MUN29262.1"/>
    <property type="molecule type" value="Genomic_DNA"/>
</dbReference>
<evidence type="ECO:0000256" key="1">
    <source>
        <dbReference type="ARBA" id="ARBA00001946"/>
    </source>
</evidence>
<dbReference type="SUPFAM" id="SSF53218">
    <property type="entry name" value="Molybdenum cofactor biosynthesis proteins"/>
    <property type="match status" value="1"/>
</dbReference>
<evidence type="ECO:0000256" key="4">
    <source>
        <dbReference type="ARBA" id="ARBA00022505"/>
    </source>
</evidence>
<organism evidence="11 12">
    <name type="scientific">Sulfuracidifex metallicus DSM 6482 = JCM 9184</name>
    <dbReference type="NCBI Taxonomy" id="523847"/>
    <lineage>
        <taxon>Archaea</taxon>
        <taxon>Thermoproteota</taxon>
        <taxon>Thermoprotei</taxon>
        <taxon>Sulfolobales</taxon>
        <taxon>Sulfolobaceae</taxon>
        <taxon>Sulfuracidifex</taxon>
    </lineage>
</organism>
<dbReference type="Pfam" id="PF03453">
    <property type="entry name" value="MoeA_N"/>
    <property type="match status" value="1"/>
</dbReference>
<dbReference type="Pfam" id="PF03454">
    <property type="entry name" value="MoeA_C"/>
    <property type="match status" value="1"/>
</dbReference>
<dbReference type="InterPro" id="IPR036135">
    <property type="entry name" value="MoeA_linker/N_sf"/>
</dbReference>
<keyword evidence="6" id="KW-0479">Metal-binding</keyword>
<evidence type="ECO:0000313" key="12">
    <source>
        <dbReference type="Proteomes" id="UP000470772"/>
    </source>
</evidence>
<gene>
    <name evidence="11" type="ORF">GC250_07405</name>
</gene>
<dbReference type="Gene3D" id="2.170.190.11">
    <property type="entry name" value="Molybdopterin biosynthesis moea protein, domain 3"/>
    <property type="match status" value="1"/>
</dbReference>
<dbReference type="InterPro" id="IPR008284">
    <property type="entry name" value="MoCF_biosynth_CS"/>
</dbReference>
<sequence>MRSILKDSSLISSEEAIEKFKLVPKPRMKEKEIPLDEALGRVISRDIYSPIDLPSFSRSTVDGYAVKSSCTPSSFTLKGKINIGENSKISIDTCEEAVEVDTGAMIPEGADAVVKVEDVEVIEGKIIVKNKVSFGLNVGWIGSDLPAGIKAIRKGTLVSPEVIGLLSAMGKTKVYVFAKPKVTVISTGDELVPPGEELTLGKVYESNMFYLKAALSEDGFEVLNLEQVKDDYEAIKNAISSAVETSDLVITTGGTSAGERDYVYRVINELGQMIFHGIKFKPGKPTFLGLIRGVPVVGLPGNMVSSIMVYRKVVRPASRLLFNAQIKENSTLEAISLIDVKADSKRFTYVPVLLLRKGNEYFALPLKFDSYMIGTFSMAHGYIGLTEGSYVKEGEKIKVEVTSFHDDPVIIGEEDPLLTNLDASVYPLGSYPAIKMLEHNVGDLLVISSLYKKPSHFDLEIKRDLVTNGNGSCVGYDDWVSLSKLVNNPSIKLKYRSLAPRFIGKAKVISNDAFIKGEKIGEEKIYFVALTDKGIDLVKVIKNKIEN</sequence>
<comment type="cofactor">
    <cofactor evidence="1">
        <name>Mg(2+)</name>
        <dbReference type="ChEBI" id="CHEBI:18420"/>
    </cofactor>
</comment>
<evidence type="ECO:0000256" key="2">
    <source>
        <dbReference type="ARBA" id="ARBA00005046"/>
    </source>
</evidence>
<evidence type="ECO:0000259" key="10">
    <source>
        <dbReference type="SMART" id="SM00852"/>
    </source>
</evidence>
<evidence type="ECO:0000313" key="11">
    <source>
        <dbReference type="EMBL" id="MUN29262.1"/>
    </source>
</evidence>
<dbReference type="GO" id="GO:0006777">
    <property type="term" value="P:Mo-molybdopterin cofactor biosynthetic process"/>
    <property type="evidence" value="ECO:0007669"/>
    <property type="project" value="UniProtKB-KW"/>
</dbReference>
<dbReference type="InterPro" id="IPR036688">
    <property type="entry name" value="MoeA_C_domain_IV_sf"/>
</dbReference>
<dbReference type="UniPathway" id="UPA00344"/>
<dbReference type="NCBIfam" id="NF011067">
    <property type="entry name" value="PRK14497.1"/>
    <property type="match status" value="1"/>
</dbReference>
<keyword evidence="8" id="KW-0501">Molybdenum cofactor biosynthesis</keyword>
<dbReference type="PANTHER" id="PTHR10192:SF5">
    <property type="entry name" value="GEPHYRIN"/>
    <property type="match status" value="1"/>
</dbReference>
<evidence type="ECO:0000256" key="5">
    <source>
        <dbReference type="ARBA" id="ARBA00022679"/>
    </source>
</evidence>
<dbReference type="InterPro" id="IPR036425">
    <property type="entry name" value="MoaB/Mog-like_dom_sf"/>
</dbReference>
<dbReference type="AlphaFoldDB" id="A0A6A9QW40"/>
<dbReference type="Pfam" id="PF00994">
    <property type="entry name" value="MoCF_biosynth"/>
    <property type="match status" value="1"/>
</dbReference>
<dbReference type="GO" id="GO:0046872">
    <property type="term" value="F:metal ion binding"/>
    <property type="evidence" value="ECO:0007669"/>
    <property type="project" value="UniProtKB-KW"/>
</dbReference>
<dbReference type="NCBIfam" id="NF045515">
    <property type="entry name" value="Glp_gephyrin"/>
    <property type="match status" value="1"/>
</dbReference>
<dbReference type="InterPro" id="IPR001453">
    <property type="entry name" value="MoaB/Mog_dom"/>
</dbReference>
<keyword evidence="7" id="KW-0460">Magnesium</keyword>
<dbReference type="GO" id="GO:0005737">
    <property type="term" value="C:cytoplasm"/>
    <property type="evidence" value="ECO:0007669"/>
    <property type="project" value="TreeGrafter"/>
</dbReference>
<dbReference type="FunFam" id="3.40.980.10:FF:000004">
    <property type="entry name" value="Molybdopterin molybdenumtransferase"/>
    <property type="match status" value="1"/>
</dbReference>
<evidence type="ECO:0000256" key="7">
    <source>
        <dbReference type="ARBA" id="ARBA00022842"/>
    </source>
</evidence>
<dbReference type="NCBIfam" id="TIGR00177">
    <property type="entry name" value="molyb_syn"/>
    <property type="match status" value="1"/>
</dbReference>
<dbReference type="Gene3D" id="3.90.105.10">
    <property type="entry name" value="Molybdopterin biosynthesis moea protein, domain 2"/>
    <property type="match status" value="1"/>
</dbReference>
<dbReference type="Gene3D" id="2.40.340.10">
    <property type="entry name" value="MoeA, C-terminal, domain IV"/>
    <property type="match status" value="1"/>
</dbReference>
<evidence type="ECO:0000256" key="6">
    <source>
        <dbReference type="ARBA" id="ARBA00022723"/>
    </source>
</evidence>
<dbReference type="PANTHER" id="PTHR10192">
    <property type="entry name" value="MOLYBDOPTERIN BIOSYNTHESIS PROTEIN"/>
    <property type="match status" value="1"/>
</dbReference>
<dbReference type="EC" id="2.10.1.1" evidence="3"/>
<accession>A0A6A9QW40</accession>
<dbReference type="CDD" id="cd00887">
    <property type="entry name" value="MoeA"/>
    <property type="match status" value="1"/>
</dbReference>
<protein>
    <recommendedName>
        <fullName evidence="3">molybdopterin molybdotransferase</fullName>
        <ecNumber evidence="3">2.10.1.1</ecNumber>
    </recommendedName>
</protein>
<reference evidence="11 12" key="1">
    <citation type="submission" date="2019-10" db="EMBL/GenBank/DDBJ databases">
        <title>Sequencing and Assembly of Multiple Reported Metal-Biooxidizing Members of the Extremely Thermoacidophilic Archaeal Family Sulfolobaceae.</title>
        <authorList>
            <person name="Counts J.A."/>
            <person name="Kelly R.M."/>
        </authorList>
    </citation>
    <scope>NUCLEOTIDE SEQUENCE [LARGE SCALE GENOMIC DNA]</scope>
    <source>
        <strain evidence="11 12">DSM 6482</strain>
    </source>
</reference>